<evidence type="ECO:0000256" key="3">
    <source>
        <dbReference type="SAM" id="SignalP"/>
    </source>
</evidence>
<dbReference type="Pfam" id="PF00379">
    <property type="entry name" value="Chitin_bind_4"/>
    <property type="match status" value="1"/>
</dbReference>
<evidence type="ECO:0000256" key="1">
    <source>
        <dbReference type="ARBA" id="ARBA00022460"/>
    </source>
</evidence>
<accession>A0A1D1YFM2</accession>
<dbReference type="EMBL" id="GDJX01014502">
    <property type="protein sequence ID" value="JAT53434.1"/>
    <property type="molecule type" value="Transcribed_RNA"/>
</dbReference>
<dbReference type="AlphaFoldDB" id="A0A1D1YFM2"/>
<evidence type="ECO:0000256" key="2">
    <source>
        <dbReference type="SAM" id="MobiDB-lite"/>
    </source>
</evidence>
<feature type="chain" id="PRO_5008900158" evidence="3">
    <location>
        <begin position="35"/>
        <end position="155"/>
    </location>
</feature>
<feature type="non-terminal residue" evidence="4">
    <location>
        <position position="1"/>
    </location>
</feature>
<gene>
    <name evidence="4" type="primary">CUD1_0</name>
    <name evidence="4" type="ORF">g.30919</name>
</gene>
<dbReference type="InterPro" id="IPR031311">
    <property type="entry name" value="CHIT_BIND_RR_consensus"/>
</dbReference>
<feature type="signal peptide" evidence="3">
    <location>
        <begin position="1"/>
        <end position="34"/>
    </location>
</feature>
<keyword evidence="1" id="KW-0193">Cuticle</keyword>
<dbReference type="PROSITE" id="PS51155">
    <property type="entry name" value="CHIT_BIND_RR_2"/>
    <property type="match status" value="1"/>
</dbReference>
<dbReference type="GO" id="GO:0062129">
    <property type="term" value="C:chitin-based extracellular matrix"/>
    <property type="evidence" value="ECO:0007669"/>
    <property type="project" value="TreeGrafter"/>
</dbReference>
<evidence type="ECO:0000313" key="4">
    <source>
        <dbReference type="EMBL" id="JAT53434.1"/>
    </source>
</evidence>
<dbReference type="InterPro" id="IPR000618">
    <property type="entry name" value="Insect_cuticle"/>
</dbReference>
<keyword evidence="3" id="KW-0732">Signal</keyword>
<dbReference type="InterPro" id="IPR050468">
    <property type="entry name" value="Cuticle_Struct_Prot"/>
</dbReference>
<proteinExistence type="predicted"/>
<name>A0A1D1YFM2_9ARAE</name>
<feature type="region of interest" description="Disordered" evidence="2">
    <location>
        <begin position="61"/>
        <end position="87"/>
    </location>
</feature>
<protein>
    <submittedName>
        <fullName evidence="4">Endocuticle structural glycoprotein SgAbd-1</fullName>
    </submittedName>
</protein>
<organism evidence="4">
    <name type="scientific">Anthurium amnicola</name>
    <dbReference type="NCBI Taxonomy" id="1678845"/>
    <lineage>
        <taxon>Eukaryota</taxon>
        <taxon>Viridiplantae</taxon>
        <taxon>Streptophyta</taxon>
        <taxon>Embryophyta</taxon>
        <taxon>Tracheophyta</taxon>
        <taxon>Spermatophyta</taxon>
        <taxon>Magnoliopsida</taxon>
        <taxon>Liliopsida</taxon>
        <taxon>Araceae</taxon>
        <taxon>Pothoideae</taxon>
        <taxon>Potheae</taxon>
        <taxon>Anthurium</taxon>
    </lineage>
</organism>
<sequence length="155" mass="16892">LLQHTRRAHTHTHLAAMMKLVLAVVCASLAVALARPQQQQQQPLYKPPVPILSQDAQFNVDGSHTSSFQTGDGVSRSEQGVQKQLGANDQGEAIQGQISWTDNDGVAHQLAYTADENGYRPSGDLVPAIPAAIQRALEWNAAHPEEEDPRDSQRQ</sequence>
<dbReference type="PANTHER" id="PTHR10380:SF241">
    <property type="entry name" value="CUTICULAR PROTEIN 47EG-RELATED"/>
    <property type="match status" value="1"/>
</dbReference>
<dbReference type="PROSITE" id="PS00233">
    <property type="entry name" value="CHIT_BIND_RR_1"/>
    <property type="match status" value="1"/>
</dbReference>
<dbReference type="PANTHER" id="PTHR10380">
    <property type="entry name" value="CUTICLE PROTEIN"/>
    <property type="match status" value="1"/>
</dbReference>
<reference evidence="4" key="1">
    <citation type="submission" date="2015-07" db="EMBL/GenBank/DDBJ databases">
        <title>Transcriptome Assembly of Anthurium amnicola.</title>
        <authorList>
            <person name="Suzuki J."/>
        </authorList>
    </citation>
    <scope>NUCLEOTIDE SEQUENCE</scope>
</reference>